<evidence type="ECO:0000313" key="2">
    <source>
        <dbReference type="EMBL" id="KYH30891.1"/>
    </source>
</evidence>
<reference evidence="2 3" key="1">
    <citation type="submission" date="2016-02" db="EMBL/GenBank/DDBJ databases">
        <title>Genome sequence of Clostridium tepidiprofundi DSM 19306.</title>
        <authorList>
            <person name="Poehlein A."/>
            <person name="Daniel R."/>
        </authorList>
    </citation>
    <scope>NUCLEOTIDE SEQUENCE [LARGE SCALE GENOMIC DNA]</scope>
    <source>
        <strain evidence="2 3">DSM 19306</strain>
    </source>
</reference>
<dbReference type="AlphaFoldDB" id="A0A151ATE8"/>
<comment type="caution">
    <text evidence="2">The sequence shown here is derived from an EMBL/GenBank/DDBJ whole genome shotgun (WGS) entry which is preliminary data.</text>
</comment>
<keyword evidence="1" id="KW-0472">Membrane</keyword>
<keyword evidence="1" id="KW-1133">Transmembrane helix</keyword>
<accession>A0A151ATE8</accession>
<keyword evidence="1" id="KW-0812">Transmembrane</keyword>
<gene>
    <name evidence="2" type="ORF">CLTEP_24770</name>
</gene>
<dbReference type="EMBL" id="LTBA01000054">
    <property type="protein sequence ID" value="KYH30891.1"/>
    <property type="molecule type" value="Genomic_DNA"/>
</dbReference>
<dbReference type="Proteomes" id="UP000075531">
    <property type="component" value="Unassembled WGS sequence"/>
</dbReference>
<organism evidence="2 3">
    <name type="scientific">Clostridium tepidiprofundi DSM 19306</name>
    <dbReference type="NCBI Taxonomy" id="1121338"/>
    <lineage>
        <taxon>Bacteria</taxon>
        <taxon>Bacillati</taxon>
        <taxon>Bacillota</taxon>
        <taxon>Clostridia</taxon>
        <taxon>Eubacteriales</taxon>
        <taxon>Clostridiaceae</taxon>
        <taxon>Clostridium</taxon>
    </lineage>
</organism>
<keyword evidence="3" id="KW-1185">Reference proteome</keyword>
<feature type="transmembrane region" description="Helical" evidence="1">
    <location>
        <begin position="37"/>
        <end position="66"/>
    </location>
</feature>
<sequence length="72" mass="8655">MFFKKKKAANIDPYERQLIDEENRMKEVVKSMTFKDFLAIMIAQFEIIMPFALIFVGIIVFVMLFMTKVWLR</sequence>
<evidence type="ECO:0000256" key="1">
    <source>
        <dbReference type="SAM" id="Phobius"/>
    </source>
</evidence>
<name>A0A151ATE8_9CLOT</name>
<dbReference type="PATRIC" id="fig|1121338.3.peg.2568"/>
<dbReference type="STRING" id="1121338.CLTEP_24770"/>
<proteinExistence type="predicted"/>
<evidence type="ECO:0000313" key="3">
    <source>
        <dbReference type="Proteomes" id="UP000075531"/>
    </source>
</evidence>
<protein>
    <submittedName>
        <fullName evidence="2">Uncharacterized protein</fullName>
    </submittedName>
</protein>
<dbReference type="RefSeq" id="WP_066827122.1">
    <property type="nucleotide sequence ID" value="NZ_LTBA01000054.1"/>
</dbReference>